<sequence>MALPTMRKAPRQGALATSTPIRQVLPALYSGSPAFILVIYAPQSSHLPA</sequence>
<protein>
    <submittedName>
        <fullName evidence="1">Uncharacterized protein</fullName>
    </submittedName>
</protein>
<dbReference type="AlphaFoldDB" id="A0A2R6NGY8"/>
<reference evidence="1 2" key="1">
    <citation type="submission" date="2018-02" db="EMBL/GenBank/DDBJ databases">
        <title>Genome sequence of the basidiomycete white-rot fungus Phlebia centrifuga.</title>
        <authorList>
            <person name="Granchi Z."/>
            <person name="Peng M."/>
            <person name="de Vries R.P."/>
            <person name="Hilden K."/>
            <person name="Makela M.R."/>
            <person name="Grigoriev I."/>
            <person name="Riley R."/>
        </authorList>
    </citation>
    <scope>NUCLEOTIDE SEQUENCE [LARGE SCALE GENOMIC DNA]</scope>
    <source>
        <strain evidence="1 2">FBCC195</strain>
    </source>
</reference>
<name>A0A2R6NGY8_9APHY</name>
<evidence type="ECO:0000313" key="2">
    <source>
        <dbReference type="Proteomes" id="UP000186601"/>
    </source>
</evidence>
<organism evidence="1 2">
    <name type="scientific">Hermanssonia centrifuga</name>
    <dbReference type="NCBI Taxonomy" id="98765"/>
    <lineage>
        <taxon>Eukaryota</taxon>
        <taxon>Fungi</taxon>
        <taxon>Dikarya</taxon>
        <taxon>Basidiomycota</taxon>
        <taxon>Agaricomycotina</taxon>
        <taxon>Agaricomycetes</taxon>
        <taxon>Polyporales</taxon>
        <taxon>Meruliaceae</taxon>
        <taxon>Hermanssonia</taxon>
    </lineage>
</organism>
<accession>A0A2R6NGY8</accession>
<gene>
    <name evidence="1" type="ORF">PHLCEN_2v12896</name>
</gene>
<proteinExistence type="predicted"/>
<dbReference type="EMBL" id="MLYV02001290">
    <property type="protein sequence ID" value="PSR71242.1"/>
    <property type="molecule type" value="Genomic_DNA"/>
</dbReference>
<evidence type="ECO:0000313" key="1">
    <source>
        <dbReference type="EMBL" id="PSR71242.1"/>
    </source>
</evidence>
<keyword evidence="2" id="KW-1185">Reference proteome</keyword>
<dbReference type="Proteomes" id="UP000186601">
    <property type="component" value="Unassembled WGS sequence"/>
</dbReference>
<comment type="caution">
    <text evidence="1">The sequence shown here is derived from an EMBL/GenBank/DDBJ whole genome shotgun (WGS) entry which is preliminary data.</text>
</comment>